<dbReference type="PANTHER" id="PTHR10340">
    <property type="entry name" value="SPHINGOMYELIN PHOSPHODIESTERASE"/>
    <property type="match status" value="1"/>
</dbReference>
<dbReference type="Gene3D" id="3.60.21.10">
    <property type="match status" value="1"/>
</dbReference>
<dbReference type="InterPro" id="IPR029052">
    <property type="entry name" value="Metallo-depent_PP-like"/>
</dbReference>
<reference evidence="5" key="1">
    <citation type="submission" date="2024-06" db="EMBL/GenBank/DDBJ databases">
        <authorList>
            <person name="Liu X."/>
            <person name="Lenzi L."/>
            <person name="Haldenby T S."/>
            <person name="Uol C."/>
        </authorList>
    </citation>
    <scope>NUCLEOTIDE SEQUENCE</scope>
</reference>
<evidence type="ECO:0000256" key="2">
    <source>
        <dbReference type="ARBA" id="ARBA00023180"/>
    </source>
</evidence>
<feature type="domain" description="Sphingomyelin phosphodiesterase C-terminal" evidence="4">
    <location>
        <begin position="295"/>
        <end position="431"/>
    </location>
</feature>
<protein>
    <recommendedName>
        <fullName evidence="4">Sphingomyelin phosphodiesterase C-terminal domain-containing protein</fullName>
    </recommendedName>
</protein>
<feature type="signal peptide" evidence="3">
    <location>
        <begin position="1"/>
        <end position="16"/>
    </location>
</feature>
<evidence type="ECO:0000256" key="1">
    <source>
        <dbReference type="ARBA" id="ARBA00022801"/>
    </source>
</evidence>
<evidence type="ECO:0000313" key="5">
    <source>
        <dbReference type="EMBL" id="CAL5131703.1"/>
    </source>
</evidence>
<keyword evidence="1" id="KW-0378">Hydrolase</keyword>
<keyword evidence="2" id="KW-0325">Glycoprotein</keyword>
<evidence type="ECO:0000313" key="6">
    <source>
        <dbReference type="Proteomes" id="UP001497525"/>
    </source>
</evidence>
<dbReference type="InterPro" id="IPR045473">
    <property type="entry name" value="ASM_C"/>
</dbReference>
<dbReference type="Proteomes" id="UP001497525">
    <property type="component" value="Unassembled WGS sequence"/>
</dbReference>
<dbReference type="SUPFAM" id="SSF56300">
    <property type="entry name" value="Metallo-dependent phosphatases"/>
    <property type="match status" value="1"/>
</dbReference>
<proteinExistence type="predicted"/>
<sequence>MLALIQLLLGLHFGWCAQNNAFWYYTDLNVDLQYEIEDDTDLWGAYDNDTSRIVAFTGIEMGNDLGYAENEPSFVIWGGNAAPNSQKVGQKEITEALKWTAYELKHAFNPKRIPVYPLLGETDVYPFGSMSPDTNNKQREQLCASLYNEKDLWQQWFKKLEKTPKTFPKSNFSKVCYFAAPVPNNTRITVMALNSLVWYVGNDKIDTKNKDPLGQFEWMQKVLKWSKDQKGKVIIVSHFPIGALEQSPDVKYLHPVYNKKLVNILLNYSDSIMTVLSSHERVDTFKILLNESNCPVGSIFLNPSVSPKAIGKVDSSNPRIRRYNFSADSYVIEDYRQYWLDLSKKAPGWDIEYEAKKTYNFRNMSTLELVTLLDEFTESDEGRWKTYWNHELGSRPHKSDADCSRARSKCRCQHICAMRNVDFDRLKDCLKICDSSKNPKLDTISKMCWGTHDSAAIPSPKLWLLPLLIMLIRL</sequence>
<evidence type="ECO:0000256" key="3">
    <source>
        <dbReference type="SAM" id="SignalP"/>
    </source>
</evidence>
<name>A0AAV2T5H4_CALDB</name>
<keyword evidence="3" id="KW-0732">Signal</keyword>
<organism evidence="5 6">
    <name type="scientific">Calicophoron daubneyi</name>
    <name type="common">Rumen fluke</name>
    <name type="synonym">Paramphistomum daubneyi</name>
    <dbReference type="NCBI Taxonomy" id="300641"/>
    <lineage>
        <taxon>Eukaryota</taxon>
        <taxon>Metazoa</taxon>
        <taxon>Spiralia</taxon>
        <taxon>Lophotrochozoa</taxon>
        <taxon>Platyhelminthes</taxon>
        <taxon>Trematoda</taxon>
        <taxon>Digenea</taxon>
        <taxon>Plagiorchiida</taxon>
        <taxon>Pronocephalata</taxon>
        <taxon>Paramphistomoidea</taxon>
        <taxon>Paramphistomidae</taxon>
        <taxon>Calicophoron</taxon>
    </lineage>
</organism>
<gene>
    <name evidence="5" type="ORF">CDAUBV1_LOCUS4212</name>
</gene>
<dbReference type="PANTHER" id="PTHR10340:SF57">
    <property type="entry name" value="METALLOPHOS DOMAIN-CONTAINING PROTEIN"/>
    <property type="match status" value="1"/>
</dbReference>
<feature type="chain" id="PRO_5043584661" description="Sphingomyelin phosphodiesterase C-terminal domain-containing protein" evidence="3">
    <location>
        <begin position="17"/>
        <end position="474"/>
    </location>
</feature>
<comment type="caution">
    <text evidence="5">The sequence shown here is derived from an EMBL/GenBank/DDBJ whole genome shotgun (WGS) entry which is preliminary data.</text>
</comment>
<evidence type="ECO:0000259" key="4">
    <source>
        <dbReference type="Pfam" id="PF19272"/>
    </source>
</evidence>
<dbReference type="AlphaFoldDB" id="A0AAV2T5H4"/>
<dbReference type="GO" id="GO:0008081">
    <property type="term" value="F:phosphoric diester hydrolase activity"/>
    <property type="evidence" value="ECO:0007669"/>
    <property type="project" value="TreeGrafter"/>
</dbReference>
<accession>A0AAV2T5H4</accession>
<dbReference type="Pfam" id="PF19272">
    <property type="entry name" value="ASMase_C"/>
    <property type="match status" value="1"/>
</dbReference>
<dbReference type="GO" id="GO:0005615">
    <property type="term" value="C:extracellular space"/>
    <property type="evidence" value="ECO:0007669"/>
    <property type="project" value="TreeGrafter"/>
</dbReference>
<dbReference type="EMBL" id="CAXLJL010000101">
    <property type="protein sequence ID" value="CAL5131703.1"/>
    <property type="molecule type" value="Genomic_DNA"/>
</dbReference>